<proteinExistence type="predicted"/>
<evidence type="ECO:0000256" key="1">
    <source>
        <dbReference type="SAM" id="Phobius"/>
    </source>
</evidence>
<accession>A0A2Z2NSV7</accession>
<dbReference type="Proteomes" id="UP000250079">
    <property type="component" value="Chromosome"/>
</dbReference>
<dbReference type="KEGG" id="gai:IMCC3135_22880"/>
<dbReference type="EMBL" id="CP018632">
    <property type="protein sequence ID" value="ASJ74646.1"/>
    <property type="molecule type" value="Genomic_DNA"/>
</dbReference>
<keyword evidence="1" id="KW-0812">Transmembrane</keyword>
<dbReference type="AlphaFoldDB" id="A0A2Z2NSV7"/>
<evidence type="ECO:0000313" key="3">
    <source>
        <dbReference type="Proteomes" id="UP000250079"/>
    </source>
</evidence>
<gene>
    <name evidence="2" type="ORF">IMCC3135_22880</name>
</gene>
<keyword evidence="1" id="KW-1133">Transmembrane helix</keyword>
<keyword evidence="3" id="KW-1185">Reference proteome</keyword>
<sequence length="52" mass="5459">MALSVLLGTVFVVALLVEGQMTTPGAIAFGGSIGLVPGAYFFGQRIFSKLRR</sequence>
<name>A0A2Z2NSV7_9GAMM</name>
<keyword evidence="1" id="KW-0472">Membrane</keyword>
<feature type="transmembrane region" description="Helical" evidence="1">
    <location>
        <begin position="26"/>
        <end position="43"/>
    </location>
</feature>
<protein>
    <submittedName>
        <fullName evidence="2">Uncharacterized protein</fullName>
    </submittedName>
</protein>
<evidence type="ECO:0000313" key="2">
    <source>
        <dbReference type="EMBL" id="ASJ74646.1"/>
    </source>
</evidence>
<organism evidence="2 3">
    <name type="scientific">Granulosicoccus antarcticus IMCC3135</name>
    <dbReference type="NCBI Taxonomy" id="1192854"/>
    <lineage>
        <taxon>Bacteria</taxon>
        <taxon>Pseudomonadati</taxon>
        <taxon>Pseudomonadota</taxon>
        <taxon>Gammaproteobacteria</taxon>
        <taxon>Chromatiales</taxon>
        <taxon>Granulosicoccaceae</taxon>
        <taxon>Granulosicoccus</taxon>
    </lineage>
</organism>
<reference evidence="2 3" key="1">
    <citation type="submission" date="2016-12" db="EMBL/GenBank/DDBJ databases">
        <authorList>
            <person name="Song W.-J."/>
            <person name="Kurnit D.M."/>
        </authorList>
    </citation>
    <scope>NUCLEOTIDE SEQUENCE [LARGE SCALE GENOMIC DNA]</scope>
    <source>
        <strain evidence="2 3">IMCC3135</strain>
    </source>
</reference>